<evidence type="ECO:0000313" key="1">
    <source>
        <dbReference type="EMBL" id="KHN70310.1"/>
    </source>
</evidence>
<dbReference type="OrthoDB" id="2193268at2759"/>
<keyword evidence="2" id="KW-1185">Reference proteome</keyword>
<organism evidence="1 2">
    <name type="scientific">Ordospora colligata OC4</name>
    <dbReference type="NCBI Taxonomy" id="1354746"/>
    <lineage>
        <taxon>Eukaryota</taxon>
        <taxon>Fungi</taxon>
        <taxon>Fungi incertae sedis</taxon>
        <taxon>Microsporidia</taxon>
        <taxon>Ordosporidae</taxon>
        <taxon>Ordospora</taxon>
    </lineage>
</organism>
<dbReference type="VEuPathDB" id="MicrosporidiaDB:M896_021490"/>
<accession>A0A0B2UMZ0</accession>
<evidence type="ECO:0000313" key="2">
    <source>
        <dbReference type="Proteomes" id="UP000031056"/>
    </source>
</evidence>
<reference evidence="1 2" key="1">
    <citation type="journal article" date="2014" name="MBio">
        <title>The Ordospora colligata genome; evolution of extreme reduction in microsporidia and host-to-parasite horizontal gene transfer.</title>
        <authorList>
            <person name="Pombert J.-F."/>
            <person name="Haag K.L."/>
            <person name="Beidas S."/>
            <person name="Ebert D."/>
            <person name="Keeling P.J."/>
        </authorList>
    </citation>
    <scope>NUCLEOTIDE SEQUENCE [LARGE SCALE GENOMIC DNA]</scope>
    <source>
        <strain evidence="1 2">OC4</strain>
    </source>
</reference>
<proteinExistence type="predicted"/>
<comment type="caution">
    <text evidence="1">The sequence shown here is derived from an EMBL/GenBank/DDBJ whole genome shotgun (WGS) entry which is preliminary data.</text>
</comment>
<dbReference type="RefSeq" id="XP_014564352.1">
    <property type="nucleotide sequence ID" value="XM_014708866.1"/>
</dbReference>
<sequence length="357" mass="40969">MTKIHDIKYIDEINYAIEGFSSGDEECSLQMIIKMMQDEHFKAFMKESKYLVQVVYAMANAKTPTRLCSEALHVITEAFNPYSFEDMDALFGILLQILNSSLCNECMHSCIASQVNKIIGIMRRIPIRWYCRYTECIDLEKLIHELQILIGKRVVKWSRFVCLVLSTCCKFTLEDKFIGRMLTRRDYRTLGIYTQSEENVVRLASRDFVMHRLANAVRSEFGNRSRKVISMNDSELCTSTNAVVIIDRIDAHEKASNTSRCENAKRDLLAVMINLACVNICLDIPLKLIEEMHNTTDSTTKCYAAMLLLVSPNFMNELPCIDVESLKQNARRLEYAANCLVSKTHLSRLISLLYKSG</sequence>
<dbReference type="GeneID" id="26261244"/>
<protein>
    <submittedName>
        <fullName evidence="1">Uncharacterized protein</fullName>
    </submittedName>
</protein>
<gene>
    <name evidence="1" type="ORF">M896_021490</name>
</gene>
<dbReference type="InParanoid" id="A0A0B2UMZ0"/>
<name>A0A0B2UMZ0_9MICR</name>
<dbReference type="AlphaFoldDB" id="A0A0B2UMZ0"/>
<dbReference type="HOGENOM" id="CLU_783093_0_0_1"/>
<dbReference type="EMBL" id="JOKQ01000002">
    <property type="protein sequence ID" value="KHN70310.1"/>
    <property type="molecule type" value="Genomic_DNA"/>
</dbReference>
<dbReference type="Proteomes" id="UP000031056">
    <property type="component" value="Unassembled WGS sequence"/>
</dbReference>